<accession>A0A0D2ZTB0</accession>
<proteinExistence type="predicted"/>
<sequence>MRSNNHLKKKSLIKRGEPFQKIKRELRTGKVQVVHMQLFSYYVHTKITSERGIR</sequence>
<keyword evidence="2" id="KW-1185">Reference proteome</keyword>
<reference evidence="1" key="1">
    <citation type="journal article" date="2014" name="Genome Biol.">
        <title>Transcriptome and methylome profiling reveals relics of genome dominance in the mesopolyploid Brassica oleracea.</title>
        <authorList>
            <person name="Parkin I.A."/>
            <person name="Koh C."/>
            <person name="Tang H."/>
            <person name="Robinson S.J."/>
            <person name="Kagale S."/>
            <person name="Clarke W.E."/>
            <person name="Town C.D."/>
            <person name="Nixon J."/>
            <person name="Krishnakumar V."/>
            <person name="Bidwell S.L."/>
            <person name="Denoeud F."/>
            <person name="Belcram H."/>
            <person name="Links M.G."/>
            <person name="Just J."/>
            <person name="Clarke C."/>
            <person name="Bender T."/>
            <person name="Huebert T."/>
            <person name="Mason A.S."/>
            <person name="Pires J.C."/>
            <person name="Barker G."/>
            <person name="Moore J."/>
            <person name="Walley P.G."/>
            <person name="Manoli S."/>
            <person name="Batley J."/>
            <person name="Edwards D."/>
            <person name="Nelson M.N."/>
            <person name="Wang X."/>
            <person name="Paterson A.H."/>
            <person name="King G."/>
            <person name="Bancroft I."/>
            <person name="Chalhoub B."/>
            <person name="Sharpe A.G."/>
        </authorList>
    </citation>
    <scope>NUCLEOTIDE SEQUENCE [LARGE SCALE GENOMIC DNA]</scope>
    <source>
        <strain evidence="1">cv. TO1000</strain>
    </source>
</reference>
<dbReference type="HOGENOM" id="CLU_3053177_0_0_1"/>
<evidence type="ECO:0000313" key="2">
    <source>
        <dbReference type="Proteomes" id="UP000032141"/>
    </source>
</evidence>
<reference evidence="1" key="2">
    <citation type="submission" date="2015-06" db="UniProtKB">
        <authorList>
            <consortium name="EnsemblPlants"/>
        </authorList>
    </citation>
    <scope>IDENTIFICATION</scope>
</reference>
<organism evidence="1 2">
    <name type="scientific">Brassica oleracea var. oleracea</name>
    <dbReference type="NCBI Taxonomy" id="109376"/>
    <lineage>
        <taxon>Eukaryota</taxon>
        <taxon>Viridiplantae</taxon>
        <taxon>Streptophyta</taxon>
        <taxon>Embryophyta</taxon>
        <taxon>Tracheophyta</taxon>
        <taxon>Spermatophyta</taxon>
        <taxon>Magnoliopsida</taxon>
        <taxon>eudicotyledons</taxon>
        <taxon>Gunneridae</taxon>
        <taxon>Pentapetalae</taxon>
        <taxon>rosids</taxon>
        <taxon>malvids</taxon>
        <taxon>Brassicales</taxon>
        <taxon>Brassicaceae</taxon>
        <taxon>Brassiceae</taxon>
        <taxon>Brassica</taxon>
    </lineage>
</organism>
<dbReference type="EnsemblPlants" id="Bo01054s040.1">
    <property type="protein sequence ID" value="Bo01054s040.1"/>
    <property type="gene ID" value="Bo01054s040"/>
</dbReference>
<protein>
    <submittedName>
        <fullName evidence="1">Uncharacterized protein</fullName>
    </submittedName>
</protein>
<dbReference type="AlphaFoldDB" id="A0A0D2ZTB0"/>
<dbReference type="Gramene" id="Bo01054s040.1">
    <property type="protein sequence ID" value="Bo01054s040.1"/>
    <property type="gene ID" value="Bo01054s040"/>
</dbReference>
<evidence type="ECO:0000313" key="1">
    <source>
        <dbReference type="EnsemblPlants" id="Bo01054s040.1"/>
    </source>
</evidence>
<dbReference type="Proteomes" id="UP000032141">
    <property type="component" value="Unassembled WGS sequence"/>
</dbReference>
<name>A0A0D2ZTB0_BRAOL</name>